<reference evidence="24" key="1">
    <citation type="submission" date="2016-10" db="EMBL/GenBank/DDBJ databases">
        <authorList>
            <person name="Varghese N."/>
            <person name="Submissions S."/>
        </authorList>
    </citation>
    <scope>NUCLEOTIDE SEQUENCE [LARGE SCALE GENOMIC DNA]</scope>
    <source>
        <strain evidence="24">DSM 23515</strain>
    </source>
</reference>
<evidence type="ECO:0000256" key="4">
    <source>
        <dbReference type="ARBA" id="ARBA00022679"/>
    </source>
</evidence>
<keyword evidence="9" id="KW-0227">DNA damage</keyword>
<dbReference type="InterPro" id="IPR014143">
    <property type="entry name" value="NHEJ_ligase_prk"/>
</dbReference>
<keyword evidence="7" id="KW-0479">Metal-binding</keyword>
<evidence type="ECO:0000256" key="3">
    <source>
        <dbReference type="ARBA" id="ARBA00022598"/>
    </source>
</evidence>
<dbReference type="Pfam" id="PF01068">
    <property type="entry name" value="DNA_ligase_A_M"/>
    <property type="match status" value="1"/>
</dbReference>
<dbReference type="InterPro" id="IPR014144">
    <property type="entry name" value="LigD_PE_domain"/>
</dbReference>
<keyword evidence="16" id="KW-0234">DNA repair</keyword>
<evidence type="ECO:0000256" key="7">
    <source>
        <dbReference type="ARBA" id="ARBA00022723"/>
    </source>
</evidence>
<keyword evidence="14" id="KW-0238">DNA-binding</keyword>
<evidence type="ECO:0000313" key="23">
    <source>
        <dbReference type="EMBL" id="SFF65407.1"/>
    </source>
</evidence>
<evidence type="ECO:0000256" key="9">
    <source>
        <dbReference type="ARBA" id="ARBA00022763"/>
    </source>
</evidence>
<dbReference type="PROSITE" id="PS50160">
    <property type="entry name" value="DNA_LIGASE_A3"/>
    <property type="match status" value="1"/>
</dbReference>
<evidence type="ECO:0000256" key="17">
    <source>
        <dbReference type="ARBA" id="ARBA00023211"/>
    </source>
</evidence>
<accession>A0A1I2KJG8</accession>
<evidence type="ECO:0000256" key="5">
    <source>
        <dbReference type="ARBA" id="ARBA00022695"/>
    </source>
</evidence>
<comment type="catalytic activity">
    <reaction evidence="20">
        <text>ATP + (deoxyribonucleotide)n-3'-hydroxyl + 5'-phospho-(deoxyribonucleotide)m = (deoxyribonucleotide)n+m + AMP + diphosphate.</text>
        <dbReference type="EC" id="6.5.1.1"/>
    </reaction>
</comment>
<dbReference type="CDD" id="cd04865">
    <property type="entry name" value="LigD_Pol_like_2"/>
    <property type="match status" value="1"/>
</dbReference>
<dbReference type="NCBIfam" id="TIGR02777">
    <property type="entry name" value="LigD_PE_dom"/>
    <property type="match status" value="1"/>
</dbReference>
<keyword evidence="13" id="KW-0239">DNA-directed DNA polymerase</keyword>
<evidence type="ECO:0000256" key="18">
    <source>
        <dbReference type="ARBA" id="ARBA00023268"/>
    </source>
</evidence>
<evidence type="ECO:0000256" key="19">
    <source>
        <dbReference type="ARBA" id="ARBA00029943"/>
    </source>
</evidence>
<dbReference type="GO" id="GO:0006281">
    <property type="term" value="P:DNA repair"/>
    <property type="evidence" value="ECO:0007669"/>
    <property type="project" value="UniProtKB-KW"/>
</dbReference>
<dbReference type="CDD" id="cd07906">
    <property type="entry name" value="Adenylation_DNA_ligase_LigD_LigC"/>
    <property type="match status" value="1"/>
</dbReference>
<dbReference type="InterPro" id="IPR014146">
    <property type="entry name" value="LigD_ligase_dom"/>
</dbReference>
<keyword evidence="15" id="KW-0233">DNA recombination</keyword>
<evidence type="ECO:0000256" key="15">
    <source>
        <dbReference type="ARBA" id="ARBA00023172"/>
    </source>
</evidence>
<dbReference type="PANTHER" id="PTHR42705:SF3">
    <property type="entry name" value="ATP-DEPENDENT DNA LIGASE"/>
    <property type="match status" value="1"/>
</dbReference>
<dbReference type="Gene3D" id="3.90.920.10">
    <property type="entry name" value="DNA primase, PRIM domain"/>
    <property type="match status" value="1"/>
</dbReference>
<dbReference type="Gene3D" id="3.30.1490.70">
    <property type="match status" value="1"/>
</dbReference>
<protein>
    <recommendedName>
        <fullName evidence="2">DNA ligase (ATP)</fullName>
        <ecNumber evidence="2">6.5.1.1</ecNumber>
    </recommendedName>
    <alternativeName>
        <fullName evidence="19">NHEJ DNA polymerase</fullName>
    </alternativeName>
</protein>
<sequence>MGLEDYKKKRNFNNTPEPGADFSTENRGRFVIQRHEATRLHYDLRLEMEGVLKSWAVPKGPSMNPKDKRLAIETEDHPVKYLHFEGTIPKGNYGAGEMQIWDKGTFKAAAKTNDNLEEQWEDGNLKIVFSGSKIKGEFALVKTKRGDKKNQWLLIKKKDDFSTDLDYDAEVFTEKSSKSKDSDKSKGKVRKIKPSEFIKPMLATTGKRIFNDPDWIYELKWDGYRALANIEDGKVDLYSRNGISFNSKFSKLVKDLEQIEHDVILDGEIVVLNKEGIPQFQALQNYNENTPGALRFYVFDMLFLNGHSMLDLPLLERKSLIPEVLEDLDMVQYCDHIEGMGTAFYNKAIDLGLEGVIAKKADATYSPGYRTEKWLKLKGENTREVLICGYTTSEGAVFGSLIMGAYEDEDLKYIGNCGTGFSNDEQKALLKKFKSRERKTSPFSEKINLKGREPVWMRPDLIAEVKFSEITKTGKLRHPVFKALRKDKEPEEILAEDIVENKVSEEKKSTKSSSIRKSGESLEIDGIDVPFTNLDKVYWPDSGFRKYDLIDYYIQVSEVMLPYLKDRPQNLHRHPNGIKKQGFYQKDNEGNLPDWIATTEIYSESSEKDIEYLLCQNEPTLLYMANLGCIEINPWNSRVKNLDSPDYTVIDLDPSDKNTFEEVIEVAQAAKEVMDLAKIEGYCKTSGSSGLHIYIPLGGNYSYDEARDFTKLLCYYIADKVPKLTSMDRAKKKRKDKIYLDYLQNRRGQTLASAYCARPKPGAPVSAPLEWKEVKSGLKILDFTITDMPQRIQKKGDLFTKVLEEGIDMEKAMQNLESS</sequence>
<feature type="domain" description="ATP-dependent DNA ligase family profile" evidence="22">
    <location>
        <begin position="296"/>
        <end position="420"/>
    </location>
</feature>
<dbReference type="Pfam" id="PF13298">
    <property type="entry name" value="LigD_N"/>
    <property type="match status" value="1"/>
</dbReference>
<dbReference type="NCBIfam" id="TIGR02776">
    <property type="entry name" value="NHEJ_ligase_prk"/>
    <property type="match status" value="1"/>
</dbReference>
<evidence type="ECO:0000256" key="12">
    <source>
        <dbReference type="ARBA" id="ARBA00022840"/>
    </source>
</evidence>
<keyword evidence="18" id="KW-0511">Multifunctional enzyme</keyword>
<dbReference type="InterPro" id="IPR012309">
    <property type="entry name" value="DNA_ligase_ATP-dep_C"/>
</dbReference>
<evidence type="ECO:0000256" key="20">
    <source>
        <dbReference type="ARBA" id="ARBA00034003"/>
    </source>
</evidence>
<dbReference type="Proteomes" id="UP000199116">
    <property type="component" value="Unassembled WGS sequence"/>
</dbReference>
<dbReference type="Pfam" id="PF21686">
    <property type="entry name" value="LigD_Prim-Pol"/>
    <property type="match status" value="1"/>
</dbReference>
<dbReference type="PANTHER" id="PTHR42705">
    <property type="entry name" value="BIFUNCTIONAL NON-HOMOLOGOUS END JOINING PROTEIN LIGD"/>
    <property type="match status" value="1"/>
</dbReference>
<evidence type="ECO:0000256" key="8">
    <source>
        <dbReference type="ARBA" id="ARBA00022741"/>
    </source>
</evidence>
<evidence type="ECO:0000256" key="16">
    <source>
        <dbReference type="ARBA" id="ARBA00023204"/>
    </source>
</evidence>
<dbReference type="GO" id="GO:0003910">
    <property type="term" value="F:DNA ligase (ATP) activity"/>
    <property type="evidence" value="ECO:0007669"/>
    <property type="project" value="UniProtKB-EC"/>
</dbReference>
<dbReference type="AlphaFoldDB" id="A0A1I2KJG8"/>
<keyword evidence="17" id="KW-0464">Manganese</keyword>
<keyword evidence="5" id="KW-0548">Nucleotidyltransferase</keyword>
<dbReference type="CDD" id="cd07971">
    <property type="entry name" value="OBF_DNA_ligase_LigD"/>
    <property type="match status" value="1"/>
</dbReference>
<evidence type="ECO:0000256" key="13">
    <source>
        <dbReference type="ARBA" id="ARBA00022932"/>
    </source>
</evidence>
<dbReference type="GO" id="GO:0046872">
    <property type="term" value="F:metal ion binding"/>
    <property type="evidence" value="ECO:0007669"/>
    <property type="project" value="UniProtKB-KW"/>
</dbReference>
<dbReference type="InterPro" id="IPR052171">
    <property type="entry name" value="NHEJ_LigD"/>
</dbReference>
<evidence type="ECO:0000256" key="10">
    <source>
        <dbReference type="ARBA" id="ARBA00022801"/>
    </source>
</evidence>
<evidence type="ECO:0000256" key="2">
    <source>
        <dbReference type="ARBA" id="ARBA00012727"/>
    </source>
</evidence>
<evidence type="ECO:0000256" key="21">
    <source>
        <dbReference type="SAM" id="MobiDB-lite"/>
    </source>
</evidence>
<dbReference type="InterPro" id="IPR012340">
    <property type="entry name" value="NA-bd_OB-fold"/>
</dbReference>
<keyword evidence="4" id="KW-0808">Transferase</keyword>
<evidence type="ECO:0000259" key="22">
    <source>
        <dbReference type="PROSITE" id="PS50160"/>
    </source>
</evidence>
<dbReference type="SUPFAM" id="SSF56091">
    <property type="entry name" value="DNA ligase/mRNA capping enzyme, catalytic domain"/>
    <property type="match status" value="1"/>
</dbReference>
<evidence type="ECO:0000313" key="24">
    <source>
        <dbReference type="Proteomes" id="UP000199116"/>
    </source>
</evidence>
<dbReference type="Gene3D" id="3.30.470.30">
    <property type="entry name" value="DNA ligase/mRNA capping enzyme"/>
    <property type="match status" value="1"/>
</dbReference>
<evidence type="ECO:0000256" key="1">
    <source>
        <dbReference type="ARBA" id="ARBA00001936"/>
    </source>
</evidence>
<dbReference type="RefSeq" id="WP_093302811.1">
    <property type="nucleotide sequence ID" value="NZ_FOOH01000003.1"/>
</dbReference>
<keyword evidence="12" id="KW-0067">ATP-binding</keyword>
<dbReference type="EC" id="6.5.1.1" evidence="2"/>
<keyword evidence="24" id="KW-1185">Reference proteome</keyword>
<dbReference type="GO" id="GO:0003677">
    <property type="term" value="F:DNA binding"/>
    <property type="evidence" value="ECO:0007669"/>
    <property type="project" value="UniProtKB-KW"/>
</dbReference>
<keyword evidence="8" id="KW-0547">Nucleotide-binding</keyword>
<keyword evidence="10" id="KW-0378">Hydrolase</keyword>
<dbReference type="NCBIfam" id="TIGR02778">
    <property type="entry name" value="ligD_pol"/>
    <property type="match status" value="1"/>
</dbReference>
<feature type="region of interest" description="Disordered" evidence="21">
    <location>
        <begin position="1"/>
        <end position="26"/>
    </location>
</feature>
<keyword evidence="6" id="KW-0540">Nuclease</keyword>
<keyword evidence="11" id="KW-0269">Exonuclease</keyword>
<organism evidence="23 24">
    <name type="scientific">Salegentibacter agarivorans</name>
    <dbReference type="NCBI Taxonomy" id="345907"/>
    <lineage>
        <taxon>Bacteria</taxon>
        <taxon>Pseudomonadati</taxon>
        <taxon>Bacteroidota</taxon>
        <taxon>Flavobacteriia</taxon>
        <taxon>Flavobacteriales</taxon>
        <taxon>Flavobacteriaceae</taxon>
        <taxon>Salegentibacter</taxon>
    </lineage>
</organism>
<dbReference type="GO" id="GO:0003887">
    <property type="term" value="F:DNA-directed DNA polymerase activity"/>
    <property type="evidence" value="ECO:0007669"/>
    <property type="project" value="UniProtKB-KW"/>
</dbReference>
<dbReference type="NCBIfam" id="TIGR02779">
    <property type="entry name" value="NHEJ_ligase_lig"/>
    <property type="match status" value="1"/>
</dbReference>
<dbReference type="Gene3D" id="2.40.50.140">
    <property type="entry name" value="Nucleic acid-binding proteins"/>
    <property type="match status" value="1"/>
</dbReference>
<dbReference type="Pfam" id="PF04679">
    <property type="entry name" value="DNA_ligase_A_C"/>
    <property type="match status" value="1"/>
</dbReference>
<proteinExistence type="predicted"/>
<dbReference type="InterPro" id="IPR014145">
    <property type="entry name" value="LigD_pol_dom"/>
</dbReference>
<evidence type="ECO:0000256" key="6">
    <source>
        <dbReference type="ARBA" id="ARBA00022722"/>
    </source>
</evidence>
<dbReference type="InterPro" id="IPR012310">
    <property type="entry name" value="DNA_ligase_ATP-dep_cent"/>
</dbReference>
<gene>
    <name evidence="23" type="ORF">SAMN04488033_10344</name>
</gene>
<name>A0A1I2KJG8_9FLAO</name>
<keyword evidence="3 23" id="KW-0436">Ligase</keyword>
<dbReference type="EMBL" id="FOOH01000003">
    <property type="protein sequence ID" value="SFF65407.1"/>
    <property type="molecule type" value="Genomic_DNA"/>
</dbReference>
<dbReference type="GO" id="GO:0006310">
    <property type="term" value="P:DNA recombination"/>
    <property type="evidence" value="ECO:0007669"/>
    <property type="project" value="UniProtKB-KW"/>
</dbReference>
<comment type="cofactor">
    <cofactor evidence="1">
        <name>Mn(2+)</name>
        <dbReference type="ChEBI" id="CHEBI:29035"/>
    </cofactor>
</comment>
<dbReference type="GO" id="GO:0004527">
    <property type="term" value="F:exonuclease activity"/>
    <property type="evidence" value="ECO:0007669"/>
    <property type="project" value="UniProtKB-KW"/>
</dbReference>
<dbReference type="SUPFAM" id="SSF50249">
    <property type="entry name" value="Nucleic acid-binding proteins"/>
    <property type="match status" value="1"/>
</dbReference>
<evidence type="ECO:0000256" key="14">
    <source>
        <dbReference type="ARBA" id="ARBA00023125"/>
    </source>
</evidence>
<dbReference type="GO" id="GO:0005524">
    <property type="term" value="F:ATP binding"/>
    <property type="evidence" value="ECO:0007669"/>
    <property type="project" value="UniProtKB-KW"/>
</dbReference>
<evidence type="ECO:0000256" key="11">
    <source>
        <dbReference type="ARBA" id="ARBA00022839"/>
    </source>
</evidence>